<dbReference type="OrthoDB" id="9814204at2"/>
<dbReference type="InterPro" id="IPR001466">
    <property type="entry name" value="Beta-lactam-related"/>
</dbReference>
<dbReference type="AlphaFoldDB" id="A0A1H2X7C1"/>
<dbReference type="EMBL" id="FNMZ01000002">
    <property type="protein sequence ID" value="SDW88780.1"/>
    <property type="molecule type" value="Genomic_DNA"/>
</dbReference>
<keyword evidence="3" id="KW-1185">Reference proteome</keyword>
<proteinExistence type="predicted"/>
<dbReference type="Gene3D" id="3.40.710.10">
    <property type="entry name" value="DD-peptidase/beta-lactamase superfamily"/>
    <property type="match status" value="1"/>
</dbReference>
<dbReference type="Proteomes" id="UP000199118">
    <property type="component" value="Unassembled WGS sequence"/>
</dbReference>
<dbReference type="RefSeq" id="WP_092680847.1">
    <property type="nucleotide sequence ID" value="NZ_FNMZ01000002.1"/>
</dbReference>
<dbReference type="STRING" id="356660.SAMN05444336_102636"/>
<name>A0A1H2X7C1_9RHOB</name>
<dbReference type="InterPro" id="IPR012338">
    <property type="entry name" value="Beta-lactam/transpept-like"/>
</dbReference>
<feature type="domain" description="Beta-lactamase-related" evidence="1">
    <location>
        <begin position="23"/>
        <end position="307"/>
    </location>
</feature>
<gene>
    <name evidence="2" type="ORF">SAMN05444336_102636</name>
</gene>
<reference evidence="2 3" key="1">
    <citation type="submission" date="2016-10" db="EMBL/GenBank/DDBJ databases">
        <authorList>
            <person name="de Groot N.N."/>
        </authorList>
    </citation>
    <scope>NUCLEOTIDE SEQUENCE [LARGE SCALE GENOMIC DNA]</scope>
    <source>
        <strain evidence="2 3">DSM 17890</strain>
    </source>
</reference>
<protein>
    <submittedName>
        <fullName evidence="2">CubicO group peptidase, beta-lactamase class C family</fullName>
    </submittedName>
</protein>
<dbReference type="SUPFAM" id="SSF56601">
    <property type="entry name" value="beta-lactamase/transpeptidase-like"/>
    <property type="match status" value="1"/>
</dbReference>
<dbReference type="PANTHER" id="PTHR43283">
    <property type="entry name" value="BETA-LACTAMASE-RELATED"/>
    <property type="match status" value="1"/>
</dbReference>
<dbReference type="PANTHER" id="PTHR43283:SF7">
    <property type="entry name" value="BETA-LACTAMASE-RELATED DOMAIN-CONTAINING PROTEIN"/>
    <property type="match status" value="1"/>
</dbReference>
<evidence type="ECO:0000259" key="1">
    <source>
        <dbReference type="Pfam" id="PF00144"/>
    </source>
</evidence>
<evidence type="ECO:0000313" key="3">
    <source>
        <dbReference type="Proteomes" id="UP000199118"/>
    </source>
</evidence>
<organism evidence="2 3">
    <name type="scientific">Albimonas donghaensis</name>
    <dbReference type="NCBI Taxonomy" id="356660"/>
    <lineage>
        <taxon>Bacteria</taxon>
        <taxon>Pseudomonadati</taxon>
        <taxon>Pseudomonadota</taxon>
        <taxon>Alphaproteobacteria</taxon>
        <taxon>Rhodobacterales</taxon>
        <taxon>Paracoccaceae</taxon>
        <taxon>Albimonas</taxon>
    </lineage>
</organism>
<dbReference type="InterPro" id="IPR050789">
    <property type="entry name" value="Diverse_Enzym_Activities"/>
</dbReference>
<evidence type="ECO:0000313" key="2">
    <source>
        <dbReference type="EMBL" id="SDW88780.1"/>
    </source>
</evidence>
<sequence length="332" mass="35665">MSTPLEDRIALGVRARLLEGLHAVVVLRGDETLAEACFPGEDQDWGRPLGRVDFTPDTLHDLRSVTKSVVSLLYGIALDRGLVPPPGAALLHCFPAYPDLARDPARAGWTLAHALDMTLGTEWPESLDYTDPDNAEIAMERAEDRYRFVLDRPLAEPPGTRWTYCGGASALLGRIIEDGTGQRLDAFARDALFGPLGIDAFHWHAGDDGALSAASGLRMTARGLARIGQAMAAGGRWNGAPVIPEAWLARLRASRIETGFGPGYSGQWYLTEQPAPSGPVQVMAGMGNGGQRLWVAPETGLVAVAFCGAYDRPDMWLTPTLLLQRSILAGLG</sequence>
<dbReference type="Pfam" id="PF00144">
    <property type="entry name" value="Beta-lactamase"/>
    <property type="match status" value="1"/>
</dbReference>
<accession>A0A1H2X7C1</accession>